<dbReference type="Gene3D" id="3.20.20.100">
    <property type="entry name" value="NADP-dependent oxidoreductase domain"/>
    <property type="match status" value="1"/>
</dbReference>
<keyword evidence="4" id="KW-1185">Reference proteome</keyword>
<evidence type="ECO:0000313" key="3">
    <source>
        <dbReference type="EMBL" id="MDU8991310.1"/>
    </source>
</evidence>
<accession>A0ABU3UBV9</accession>
<dbReference type="EMBL" id="JARAKF010000001">
    <property type="protein sequence ID" value="MDU8991310.1"/>
    <property type="molecule type" value="Genomic_DNA"/>
</dbReference>
<evidence type="ECO:0000259" key="2">
    <source>
        <dbReference type="Pfam" id="PF00248"/>
    </source>
</evidence>
<dbReference type="Proteomes" id="UP001257627">
    <property type="component" value="Unassembled WGS sequence"/>
</dbReference>
<dbReference type="Pfam" id="PF00248">
    <property type="entry name" value="Aldo_ket_red"/>
    <property type="match status" value="1"/>
</dbReference>
<dbReference type="InterPro" id="IPR050523">
    <property type="entry name" value="AKR_Detox_Biosynth"/>
</dbReference>
<dbReference type="SUPFAM" id="SSF51430">
    <property type="entry name" value="NAD(P)-linked oxidoreductase"/>
    <property type="match status" value="1"/>
</dbReference>
<proteinExistence type="predicted"/>
<keyword evidence="1" id="KW-0560">Oxidoreductase</keyword>
<dbReference type="PANTHER" id="PTHR43364:SF4">
    <property type="entry name" value="NAD(P)-LINKED OXIDOREDUCTASE SUPERFAMILY PROTEIN"/>
    <property type="match status" value="1"/>
</dbReference>
<evidence type="ECO:0000313" key="4">
    <source>
        <dbReference type="Proteomes" id="UP001257627"/>
    </source>
</evidence>
<comment type="caution">
    <text evidence="3">The sequence shown here is derived from an EMBL/GenBank/DDBJ whole genome shotgun (WGS) entry which is preliminary data.</text>
</comment>
<dbReference type="RefSeq" id="WP_143610658.1">
    <property type="nucleotide sequence ID" value="NZ_CP107955.1"/>
</dbReference>
<name>A0ABU3UBV9_9ACTN</name>
<feature type="domain" description="NADP-dependent oxidoreductase" evidence="2">
    <location>
        <begin position="1"/>
        <end position="98"/>
    </location>
</feature>
<reference evidence="3 4" key="1">
    <citation type="submission" date="2023-02" db="EMBL/GenBank/DDBJ databases">
        <authorList>
            <person name="Maleckis M."/>
        </authorList>
    </citation>
    <scope>NUCLEOTIDE SEQUENCE [LARGE SCALE GENOMIC DNA]</scope>
    <source>
        <strain evidence="3 4">P8-A2</strain>
    </source>
</reference>
<organism evidence="3 4">
    <name type="scientific">Streptomyces mirabilis</name>
    <dbReference type="NCBI Taxonomy" id="68239"/>
    <lineage>
        <taxon>Bacteria</taxon>
        <taxon>Bacillati</taxon>
        <taxon>Actinomycetota</taxon>
        <taxon>Actinomycetes</taxon>
        <taxon>Kitasatosporales</taxon>
        <taxon>Streptomycetaceae</taxon>
        <taxon>Streptomyces</taxon>
    </lineage>
</organism>
<dbReference type="PANTHER" id="PTHR43364">
    <property type="entry name" value="NADH-SPECIFIC METHYLGLYOXAL REDUCTASE-RELATED"/>
    <property type="match status" value="1"/>
</dbReference>
<evidence type="ECO:0000256" key="1">
    <source>
        <dbReference type="ARBA" id="ARBA00023002"/>
    </source>
</evidence>
<sequence>MARALGLTVTAWSLLARGLLVGKRPPSRLPASRRQALDAVTEIAVETGLTPARVALAWVLRQGLLPVLGTRTLAQVHDNLGALAVRLDGKQLARLDAATRVRREYPYDFLYDRRTALAPPEPELGDRDR</sequence>
<protein>
    <submittedName>
        <fullName evidence="3">Aldo/keto reductase</fullName>
    </submittedName>
</protein>
<gene>
    <name evidence="3" type="ORF">PU648_02645</name>
</gene>
<dbReference type="InterPro" id="IPR023210">
    <property type="entry name" value="NADP_OxRdtase_dom"/>
</dbReference>
<dbReference type="InterPro" id="IPR036812">
    <property type="entry name" value="NAD(P)_OxRdtase_dom_sf"/>
</dbReference>